<dbReference type="OrthoDB" id="9794684at2"/>
<dbReference type="PANTHER" id="PTHR43744:SF4">
    <property type="entry name" value="OSMOPROTECTIVE COMPOUNDS UPTAKE PERMEASE PROTEIN GGTD"/>
    <property type="match status" value="1"/>
</dbReference>
<feature type="transmembrane region" description="Helical" evidence="7">
    <location>
        <begin position="252"/>
        <end position="273"/>
    </location>
</feature>
<dbReference type="PANTHER" id="PTHR43744">
    <property type="entry name" value="ABC TRANSPORTER PERMEASE PROTEIN MG189-RELATED-RELATED"/>
    <property type="match status" value="1"/>
</dbReference>
<evidence type="ECO:0000256" key="6">
    <source>
        <dbReference type="ARBA" id="ARBA00023136"/>
    </source>
</evidence>
<sequence length="315" mass="33951">MTEIVPTIAKTKGAVSTKAETITKTTVPKKRPTLTIILGLVAVLWMVPAIGLFVTSFRSTTDAQTTGWWVALLHPFQAAWTFSNYTNAFTGAGGAGTGTSLGSEFLNSIAVAIPATVLPIMFAAFAAYAFTFLEFKGKEFFFAVIVGLLVVPVQIALIPVLQVYKAVTAATGIQITGTYPAAWIVHSAFALPLCIFILRNYMSTLPNALIEAARVDGASHFQIFWRLVMPMSVPALASFAIFQFLWVWNDFLVAYIFLGNGAPVLQQGLLSLLGQYGQGWNLVAAGAFIVLVVPLIVFLSLQRFFVRGLTAGSVK</sequence>
<dbReference type="InterPro" id="IPR035906">
    <property type="entry name" value="MetI-like_sf"/>
</dbReference>
<evidence type="ECO:0000256" key="5">
    <source>
        <dbReference type="ARBA" id="ARBA00022989"/>
    </source>
</evidence>
<evidence type="ECO:0000313" key="10">
    <source>
        <dbReference type="Proteomes" id="UP000280008"/>
    </source>
</evidence>
<evidence type="ECO:0000256" key="2">
    <source>
        <dbReference type="ARBA" id="ARBA00022448"/>
    </source>
</evidence>
<keyword evidence="4 7" id="KW-0812">Transmembrane</keyword>
<dbReference type="EMBL" id="RBKS01000001">
    <property type="protein sequence ID" value="RKR75332.1"/>
    <property type="molecule type" value="Genomic_DNA"/>
</dbReference>
<protein>
    <submittedName>
        <fullName evidence="9">Alpha-glucoside transport system permease protein</fullName>
    </submittedName>
</protein>
<feature type="transmembrane region" description="Helical" evidence="7">
    <location>
        <begin position="109"/>
        <end position="133"/>
    </location>
</feature>
<feature type="transmembrane region" description="Helical" evidence="7">
    <location>
        <begin position="223"/>
        <end position="246"/>
    </location>
</feature>
<evidence type="ECO:0000256" key="4">
    <source>
        <dbReference type="ARBA" id="ARBA00022692"/>
    </source>
</evidence>
<feature type="domain" description="ABC transmembrane type-1" evidence="8">
    <location>
        <begin position="105"/>
        <end position="301"/>
    </location>
</feature>
<dbReference type="RefSeq" id="WP_121370140.1">
    <property type="nucleotide sequence ID" value="NZ_RBKS01000001.1"/>
</dbReference>
<proteinExistence type="inferred from homology"/>
<comment type="caution">
    <text evidence="9">The sequence shown here is derived from an EMBL/GenBank/DDBJ whole genome shotgun (WGS) entry which is preliminary data.</text>
</comment>
<keyword evidence="2 7" id="KW-0813">Transport</keyword>
<keyword evidence="10" id="KW-1185">Reference proteome</keyword>
<dbReference type="Gene3D" id="1.10.3720.10">
    <property type="entry name" value="MetI-like"/>
    <property type="match status" value="1"/>
</dbReference>
<organism evidence="9 10">
    <name type="scientific">Frondihabitans australicus</name>
    <dbReference type="NCBI Taxonomy" id="386892"/>
    <lineage>
        <taxon>Bacteria</taxon>
        <taxon>Bacillati</taxon>
        <taxon>Actinomycetota</taxon>
        <taxon>Actinomycetes</taxon>
        <taxon>Micrococcales</taxon>
        <taxon>Microbacteriaceae</taxon>
        <taxon>Frondihabitans</taxon>
    </lineage>
</organism>
<feature type="transmembrane region" description="Helical" evidence="7">
    <location>
        <begin position="140"/>
        <end position="161"/>
    </location>
</feature>
<evidence type="ECO:0000313" key="9">
    <source>
        <dbReference type="EMBL" id="RKR75332.1"/>
    </source>
</evidence>
<comment type="similarity">
    <text evidence="7">Belongs to the binding-protein-dependent transport system permease family.</text>
</comment>
<dbReference type="GO" id="GO:0055085">
    <property type="term" value="P:transmembrane transport"/>
    <property type="evidence" value="ECO:0007669"/>
    <property type="project" value="InterPro"/>
</dbReference>
<dbReference type="Pfam" id="PF00528">
    <property type="entry name" value="BPD_transp_1"/>
    <property type="match status" value="1"/>
</dbReference>
<dbReference type="SUPFAM" id="SSF161098">
    <property type="entry name" value="MetI-like"/>
    <property type="match status" value="1"/>
</dbReference>
<dbReference type="AlphaFoldDB" id="A0A495IH51"/>
<keyword evidence="5 7" id="KW-1133">Transmembrane helix</keyword>
<dbReference type="Proteomes" id="UP000280008">
    <property type="component" value="Unassembled WGS sequence"/>
</dbReference>
<keyword evidence="3" id="KW-1003">Cell membrane</keyword>
<gene>
    <name evidence="9" type="ORF">C8E83_2473</name>
</gene>
<evidence type="ECO:0000259" key="8">
    <source>
        <dbReference type="PROSITE" id="PS50928"/>
    </source>
</evidence>
<dbReference type="InterPro" id="IPR000515">
    <property type="entry name" value="MetI-like"/>
</dbReference>
<reference evidence="9 10" key="1">
    <citation type="submission" date="2018-10" db="EMBL/GenBank/DDBJ databases">
        <title>Sequencing the genomes of 1000 actinobacteria strains.</title>
        <authorList>
            <person name="Klenk H.-P."/>
        </authorList>
    </citation>
    <scope>NUCLEOTIDE SEQUENCE [LARGE SCALE GENOMIC DNA]</scope>
    <source>
        <strain evidence="9 10">DSM 17894</strain>
    </source>
</reference>
<evidence type="ECO:0000256" key="1">
    <source>
        <dbReference type="ARBA" id="ARBA00004651"/>
    </source>
</evidence>
<feature type="transmembrane region" description="Helical" evidence="7">
    <location>
        <begin position="280"/>
        <end position="301"/>
    </location>
</feature>
<feature type="transmembrane region" description="Helical" evidence="7">
    <location>
        <begin position="181"/>
        <end position="202"/>
    </location>
</feature>
<comment type="subcellular location">
    <subcellularLocation>
        <location evidence="1 7">Cell membrane</location>
        <topology evidence="1 7">Multi-pass membrane protein</topology>
    </subcellularLocation>
</comment>
<accession>A0A495IH51</accession>
<dbReference type="PROSITE" id="PS50928">
    <property type="entry name" value="ABC_TM1"/>
    <property type="match status" value="1"/>
</dbReference>
<name>A0A495IH51_9MICO</name>
<feature type="transmembrane region" description="Helical" evidence="7">
    <location>
        <begin position="34"/>
        <end position="54"/>
    </location>
</feature>
<keyword evidence="6 7" id="KW-0472">Membrane</keyword>
<evidence type="ECO:0000256" key="3">
    <source>
        <dbReference type="ARBA" id="ARBA00022475"/>
    </source>
</evidence>
<dbReference type="GO" id="GO:0005886">
    <property type="term" value="C:plasma membrane"/>
    <property type="evidence" value="ECO:0007669"/>
    <property type="project" value="UniProtKB-SubCell"/>
</dbReference>
<dbReference type="CDD" id="cd06261">
    <property type="entry name" value="TM_PBP2"/>
    <property type="match status" value="1"/>
</dbReference>
<evidence type="ECO:0000256" key="7">
    <source>
        <dbReference type="RuleBase" id="RU363032"/>
    </source>
</evidence>